<dbReference type="Proteomes" id="UP001214576">
    <property type="component" value="Unassembled WGS sequence"/>
</dbReference>
<protein>
    <submittedName>
        <fullName evidence="1">Uncharacterized protein</fullName>
    </submittedName>
</protein>
<keyword evidence="2" id="KW-1185">Reference proteome</keyword>
<evidence type="ECO:0000313" key="1">
    <source>
        <dbReference type="EMBL" id="KAI4532947.1"/>
    </source>
</evidence>
<gene>
    <name evidence="1" type="ORF">MG293_015966</name>
</gene>
<evidence type="ECO:0000313" key="2">
    <source>
        <dbReference type="Proteomes" id="UP001214576"/>
    </source>
</evidence>
<feature type="non-terminal residue" evidence="1">
    <location>
        <position position="1"/>
    </location>
</feature>
<proteinExistence type="predicted"/>
<accession>A0AAD4Y3I6</accession>
<sequence length="88" mass="9860">HPCSTIMEVLSKLREASSSVRQHTQYPHPHLVSKVDHQPMKFNQRTREAGAIHAHRPDAPGPCCCQHALHCECITQAVRAESVQDPEC</sequence>
<organism evidence="1 2">
    <name type="scientific">Ovis ammon polii</name>
    <dbReference type="NCBI Taxonomy" id="230172"/>
    <lineage>
        <taxon>Eukaryota</taxon>
        <taxon>Metazoa</taxon>
        <taxon>Chordata</taxon>
        <taxon>Craniata</taxon>
        <taxon>Vertebrata</taxon>
        <taxon>Euteleostomi</taxon>
        <taxon>Mammalia</taxon>
        <taxon>Eutheria</taxon>
        <taxon>Laurasiatheria</taxon>
        <taxon>Artiodactyla</taxon>
        <taxon>Ruminantia</taxon>
        <taxon>Pecora</taxon>
        <taxon>Bovidae</taxon>
        <taxon>Caprinae</taxon>
        <taxon>Ovis</taxon>
    </lineage>
</organism>
<dbReference type="AlphaFoldDB" id="A0AAD4Y3I6"/>
<comment type="caution">
    <text evidence="1">The sequence shown here is derived from an EMBL/GenBank/DDBJ whole genome shotgun (WGS) entry which is preliminary data.</text>
</comment>
<name>A0AAD4Y3I6_OVIAM</name>
<reference evidence="1" key="1">
    <citation type="submission" date="2022-03" db="EMBL/GenBank/DDBJ databases">
        <title>Genomic analyses of argali, domestic sheep and their hybrids provide insights into chromosomal evolution, heterosis and genetic basis of agronomic traits.</title>
        <authorList>
            <person name="Li M."/>
        </authorList>
    </citation>
    <scope>NUCLEOTIDE SEQUENCE</scope>
    <source>
        <strain evidence="1">CAU-MHL-2022a</strain>
        <tissue evidence="1">Skin</tissue>
    </source>
</reference>
<dbReference type="EMBL" id="JAKZEL010000020">
    <property type="protein sequence ID" value="KAI4532947.1"/>
    <property type="molecule type" value="Genomic_DNA"/>
</dbReference>